<keyword evidence="2" id="KW-1185">Reference proteome</keyword>
<reference evidence="1 2" key="1">
    <citation type="journal article" date="2018" name="IMA Fungus">
        <title>IMA Genome-F 9: Draft genome sequence of Annulohypoxylon stygium, Aspergillus mulundensis, Berkeleyomyces basicola (syn. Thielaviopsis basicola), Ceratocystis smalleyi, two Cercospora beticola strains, Coleophoma cylindrospora, Fusarium fracticaudum, Phialophora cf. hyalina, and Morchella septimelata.</title>
        <authorList>
            <person name="Wingfield B.D."/>
            <person name="Bills G.F."/>
            <person name="Dong Y."/>
            <person name="Huang W."/>
            <person name="Nel W.J."/>
            <person name="Swalarsk-Parry B.S."/>
            <person name="Vaghefi N."/>
            <person name="Wilken P.M."/>
            <person name="An Z."/>
            <person name="de Beer Z.W."/>
            <person name="De Vos L."/>
            <person name="Chen L."/>
            <person name="Duong T.A."/>
            <person name="Gao Y."/>
            <person name="Hammerbacher A."/>
            <person name="Kikkert J.R."/>
            <person name="Li Y."/>
            <person name="Li H."/>
            <person name="Li K."/>
            <person name="Li Q."/>
            <person name="Liu X."/>
            <person name="Ma X."/>
            <person name="Naidoo K."/>
            <person name="Pethybridge S.J."/>
            <person name="Sun J."/>
            <person name="Steenkamp E.T."/>
            <person name="van der Nest M.A."/>
            <person name="van Wyk S."/>
            <person name="Wingfield M.J."/>
            <person name="Xiong C."/>
            <person name="Yue Q."/>
            <person name="Zhang X."/>
        </authorList>
    </citation>
    <scope>NUCLEOTIDE SEQUENCE [LARGE SCALE GENOMIC DNA]</scope>
    <source>
        <strain evidence="1 2">BP6252</strain>
    </source>
</reference>
<dbReference type="EMBL" id="PDLM01000008">
    <property type="protein sequence ID" value="RDW70990.1"/>
    <property type="molecule type" value="Genomic_DNA"/>
</dbReference>
<dbReference type="Proteomes" id="UP000256645">
    <property type="component" value="Unassembled WGS sequence"/>
</dbReference>
<dbReference type="AlphaFoldDB" id="A0A3D8RAJ0"/>
<organism evidence="1 2">
    <name type="scientific">Coleophoma cylindrospora</name>
    <dbReference type="NCBI Taxonomy" id="1849047"/>
    <lineage>
        <taxon>Eukaryota</taxon>
        <taxon>Fungi</taxon>
        <taxon>Dikarya</taxon>
        <taxon>Ascomycota</taxon>
        <taxon>Pezizomycotina</taxon>
        <taxon>Leotiomycetes</taxon>
        <taxon>Helotiales</taxon>
        <taxon>Dermateaceae</taxon>
        <taxon>Coleophoma</taxon>
    </lineage>
</organism>
<comment type="caution">
    <text evidence="1">The sequence shown here is derived from an EMBL/GenBank/DDBJ whole genome shotgun (WGS) entry which is preliminary data.</text>
</comment>
<evidence type="ECO:0000313" key="1">
    <source>
        <dbReference type="EMBL" id="RDW70990.1"/>
    </source>
</evidence>
<sequence>MRSSGRLFSELYPSNLPRPKESVKIESPSFVASYNWKNSDNPEIFVPGCPAKWSPPDLPYMVPKDNGQAIIDQNSHRIPSASFDPFFKALLRMNPSFDMTPIELITDRNSLRKLLRFVSGKVPQSWRIDVDIVEDTMFFTRWEENRVQIITGSRDSGYGHEFEKAFLEFNTALQESSGHHRIIWYSLGGIECLVRFEADGYISNDPDVDDRILTKTVDGSPAIMDEIGALSLLQIQDSIPATEVQVIERGCMVSDDDILELKSCSGNLRMQEIIPQLWISQTQHLFVGRHKKGLVEVEPEKIEMRDHFPIWQYQNQGQLSSLVGLIGEIKKVARGSKVGKLMLVCKMEERPNVLRLYERTGQGLWLPEGTREMCWGRRDGDRGH</sequence>
<dbReference type="PANTHER" id="PTHR35179:SF2">
    <property type="entry name" value="START DOMAIN-CONTAINING PROTEIN"/>
    <property type="match status" value="1"/>
</dbReference>
<accession>A0A3D8RAJ0</accession>
<name>A0A3D8RAJ0_9HELO</name>
<evidence type="ECO:0000313" key="2">
    <source>
        <dbReference type="Proteomes" id="UP000256645"/>
    </source>
</evidence>
<dbReference type="STRING" id="1849047.A0A3D8RAJ0"/>
<protein>
    <submittedName>
        <fullName evidence="1">Uncharacterized protein</fullName>
    </submittedName>
</protein>
<dbReference type="OrthoDB" id="420564at2759"/>
<gene>
    <name evidence="1" type="ORF">BP6252_07553</name>
</gene>
<proteinExistence type="predicted"/>
<dbReference type="PANTHER" id="PTHR35179">
    <property type="entry name" value="PROTEIN CBG02620"/>
    <property type="match status" value="1"/>
</dbReference>